<keyword evidence="5" id="KW-1185">Reference proteome</keyword>
<evidence type="ECO:0000256" key="1">
    <source>
        <dbReference type="ARBA" id="ARBA00009013"/>
    </source>
</evidence>
<evidence type="ECO:0000313" key="4">
    <source>
        <dbReference type="EMBL" id="MDA0185060.1"/>
    </source>
</evidence>
<dbReference type="SUPFAM" id="SSF52091">
    <property type="entry name" value="SpoIIaa-like"/>
    <property type="match status" value="1"/>
</dbReference>
<sequence length="111" mass="12187">MPDEFAPKPFHCAVDAREDGTFARPVGDLDMSTAPDVEAVLRAAVDGGAKRVVVDLRGLHFMDSTGLTLLTRWNNASRRDGFEFALVGGDDRIQRLFVLTGLHEYFTFTAG</sequence>
<organism evidence="4 5">
    <name type="scientific">Solirubrobacter phytolaccae</name>
    <dbReference type="NCBI Taxonomy" id="1404360"/>
    <lineage>
        <taxon>Bacteria</taxon>
        <taxon>Bacillati</taxon>
        <taxon>Actinomycetota</taxon>
        <taxon>Thermoleophilia</taxon>
        <taxon>Solirubrobacterales</taxon>
        <taxon>Solirubrobacteraceae</taxon>
        <taxon>Solirubrobacter</taxon>
    </lineage>
</organism>
<dbReference type="PROSITE" id="PS50801">
    <property type="entry name" value="STAS"/>
    <property type="match status" value="1"/>
</dbReference>
<dbReference type="InterPro" id="IPR003658">
    <property type="entry name" value="Anti-sigma_ant"/>
</dbReference>
<dbReference type="EMBL" id="JAPDDP010000096">
    <property type="protein sequence ID" value="MDA0185060.1"/>
    <property type="molecule type" value="Genomic_DNA"/>
</dbReference>
<comment type="caution">
    <text evidence="4">The sequence shown here is derived from an EMBL/GenBank/DDBJ whole genome shotgun (WGS) entry which is preliminary data.</text>
</comment>
<name>A0A9X3SEM2_9ACTN</name>
<comment type="similarity">
    <text evidence="1 2">Belongs to the anti-sigma-factor antagonist family.</text>
</comment>
<protein>
    <recommendedName>
        <fullName evidence="2">Anti-sigma factor antagonist</fullName>
    </recommendedName>
</protein>
<feature type="domain" description="STAS" evidence="3">
    <location>
        <begin position="27"/>
        <end position="111"/>
    </location>
</feature>
<dbReference type="Pfam" id="PF01740">
    <property type="entry name" value="STAS"/>
    <property type="match status" value="1"/>
</dbReference>
<dbReference type="NCBIfam" id="TIGR00377">
    <property type="entry name" value="ant_ant_sig"/>
    <property type="match status" value="1"/>
</dbReference>
<proteinExistence type="inferred from homology"/>
<dbReference type="GO" id="GO:0043856">
    <property type="term" value="F:anti-sigma factor antagonist activity"/>
    <property type="evidence" value="ECO:0007669"/>
    <property type="project" value="InterPro"/>
</dbReference>
<reference evidence="4" key="1">
    <citation type="submission" date="2022-10" db="EMBL/GenBank/DDBJ databases">
        <title>The WGS of Solirubrobacter phytolaccae KCTC 29190.</title>
        <authorList>
            <person name="Jiang Z."/>
        </authorList>
    </citation>
    <scope>NUCLEOTIDE SEQUENCE</scope>
    <source>
        <strain evidence="4">KCTC 29190</strain>
    </source>
</reference>
<dbReference type="InterPro" id="IPR036513">
    <property type="entry name" value="STAS_dom_sf"/>
</dbReference>
<evidence type="ECO:0000256" key="2">
    <source>
        <dbReference type="RuleBase" id="RU003749"/>
    </source>
</evidence>
<gene>
    <name evidence="4" type="ORF">OJ997_32445</name>
</gene>
<dbReference type="RefSeq" id="WP_270029535.1">
    <property type="nucleotide sequence ID" value="NZ_JAPDDP010000096.1"/>
</dbReference>
<dbReference type="PANTHER" id="PTHR33495">
    <property type="entry name" value="ANTI-SIGMA FACTOR ANTAGONIST TM_1081-RELATED-RELATED"/>
    <property type="match status" value="1"/>
</dbReference>
<dbReference type="AlphaFoldDB" id="A0A9X3SEM2"/>
<evidence type="ECO:0000313" key="5">
    <source>
        <dbReference type="Proteomes" id="UP001147653"/>
    </source>
</evidence>
<dbReference type="CDD" id="cd07043">
    <property type="entry name" value="STAS_anti-anti-sigma_factors"/>
    <property type="match status" value="1"/>
</dbReference>
<evidence type="ECO:0000259" key="3">
    <source>
        <dbReference type="PROSITE" id="PS50801"/>
    </source>
</evidence>
<accession>A0A9X3SEM2</accession>
<dbReference type="InterPro" id="IPR002645">
    <property type="entry name" value="STAS_dom"/>
</dbReference>
<dbReference type="Gene3D" id="3.30.750.24">
    <property type="entry name" value="STAS domain"/>
    <property type="match status" value="1"/>
</dbReference>
<dbReference type="PANTHER" id="PTHR33495:SF2">
    <property type="entry name" value="ANTI-SIGMA FACTOR ANTAGONIST TM_1081-RELATED"/>
    <property type="match status" value="1"/>
</dbReference>
<dbReference type="Proteomes" id="UP001147653">
    <property type="component" value="Unassembled WGS sequence"/>
</dbReference>